<evidence type="ECO:0000313" key="13">
    <source>
        <dbReference type="Proteomes" id="UP001369086"/>
    </source>
</evidence>
<evidence type="ECO:0000256" key="6">
    <source>
        <dbReference type="ARBA" id="ARBA00022927"/>
    </source>
</evidence>
<evidence type="ECO:0000256" key="7">
    <source>
        <dbReference type="ARBA" id="ARBA00023015"/>
    </source>
</evidence>
<evidence type="ECO:0000256" key="4">
    <source>
        <dbReference type="ARBA" id="ARBA00022473"/>
    </source>
</evidence>
<dbReference type="PANTHER" id="PTHR13293:SF8">
    <property type="entry name" value="AKIRIN-2"/>
    <property type="match status" value="1"/>
</dbReference>
<evidence type="ECO:0000256" key="10">
    <source>
        <dbReference type="ARBA" id="ARBA00040463"/>
    </source>
</evidence>
<keyword evidence="3" id="KW-0813">Transport</keyword>
<evidence type="ECO:0000256" key="5">
    <source>
        <dbReference type="ARBA" id="ARBA00022491"/>
    </source>
</evidence>
<accession>A0ABR0ZZ92</accession>
<sequence length="185" mass="21028">MACGATLKRTMDFDPLMSQASPKRRRCAPMSTPSASTSSPQKYLRMEPSPFGEVSSRLTTEQILYNIKQEYKRMQKRRHLESSFQQTEACCSTDAQPPASILCGSTLPGTSSGPLSPAKKEQPLFTLRQVGMICERLLKEREDKIREEYDEILTTKLAEQYDAFVKFTHDQLMRRFGEQPASYVS</sequence>
<name>A0ABR0ZZ92_HUSHU</name>
<keyword evidence="5" id="KW-0678">Repressor</keyword>
<keyword evidence="13" id="KW-1185">Reference proteome</keyword>
<feature type="region of interest" description="Disordered" evidence="11">
    <location>
        <begin position="16"/>
        <end position="43"/>
    </location>
</feature>
<comment type="subcellular location">
    <subcellularLocation>
        <location evidence="1">Nucleus</location>
    </subcellularLocation>
</comment>
<organism evidence="12 13">
    <name type="scientific">Huso huso</name>
    <name type="common">Beluga</name>
    <name type="synonym">Acipenser huso</name>
    <dbReference type="NCBI Taxonomy" id="61971"/>
    <lineage>
        <taxon>Eukaryota</taxon>
        <taxon>Metazoa</taxon>
        <taxon>Chordata</taxon>
        <taxon>Craniata</taxon>
        <taxon>Vertebrata</taxon>
        <taxon>Euteleostomi</taxon>
        <taxon>Actinopterygii</taxon>
        <taxon>Chondrostei</taxon>
        <taxon>Acipenseriformes</taxon>
        <taxon>Acipenseridae</taxon>
        <taxon>Huso</taxon>
    </lineage>
</organism>
<evidence type="ECO:0000256" key="3">
    <source>
        <dbReference type="ARBA" id="ARBA00022448"/>
    </source>
</evidence>
<keyword evidence="8" id="KW-0804">Transcription</keyword>
<evidence type="ECO:0000256" key="2">
    <source>
        <dbReference type="ARBA" id="ARBA00005625"/>
    </source>
</evidence>
<evidence type="ECO:0000256" key="9">
    <source>
        <dbReference type="ARBA" id="ARBA00023242"/>
    </source>
</evidence>
<keyword evidence="4" id="KW-0217">Developmental protein</keyword>
<reference evidence="12 13" key="1">
    <citation type="submission" date="2021-05" db="EMBL/GenBank/DDBJ databases">
        <authorList>
            <person name="Zahm M."/>
            <person name="Klopp C."/>
            <person name="Cabau C."/>
            <person name="Kuhl H."/>
            <person name="Suciu R."/>
            <person name="Ciorpac M."/>
            <person name="Holostenco D."/>
            <person name="Gessner J."/>
            <person name="Wuertz S."/>
            <person name="Hohne C."/>
            <person name="Stock M."/>
            <person name="Gislard M."/>
            <person name="Lluch J."/>
            <person name="Milhes M."/>
            <person name="Lampietro C."/>
            <person name="Lopez Roques C."/>
            <person name="Donnadieu C."/>
            <person name="Du K."/>
            <person name="Schartl M."/>
            <person name="Guiguen Y."/>
        </authorList>
    </citation>
    <scope>NUCLEOTIDE SEQUENCE [LARGE SCALE GENOMIC DNA]</scope>
    <source>
        <strain evidence="12">Hh-F2</strain>
        <tissue evidence="12">Blood</tissue>
    </source>
</reference>
<evidence type="ECO:0000256" key="11">
    <source>
        <dbReference type="SAM" id="MobiDB-lite"/>
    </source>
</evidence>
<evidence type="ECO:0000313" key="12">
    <source>
        <dbReference type="EMBL" id="KAK6490144.1"/>
    </source>
</evidence>
<evidence type="ECO:0000256" key="8">
    <source>
        <dbReference type="ARBA" id="ARBA00023163"/>
    </source>
</evidence>
<keyword evidence="7" id="KW-0805">Transcription regulation</keyword>
<evidence type="ECO:0000256" key="1">
    <source>
        <dbReference type="ARBA" id="ARBA00004123"/>
    </source>
</evidence>
<keyword evidence="6" id="KW-0653">Protein transport</keyword>
<dbReference type="InterPro" id="IPR024132">
    <property type="entry name" value="Akirin"/>
</dbReference>
<proteinExistence type="inferred from homology"/>
<keyword evidence="9" id="KW-0539">Nucleus</keyword>
<dbReference type="EMBL" id="JAHFZB010000005">
    <property type="protein sequence ID" value="KAK6490144.1"/>
    <property type="molecule type" value="Genomic_DNA"/>
</dbReference>
<dbReference type="CDD" id="cd22244">
    <property type="entry name" value="akirin-2"/>
    <property type="match status" value="1"/>
</dbReference>
<feature type="compositionally biased region" description="Low complexity" evidence="11">
    <location>
        <begin position="28"/>
        <end position="40"/>
    </location>
</feature>
<comment type="caution">
    <text evidence="12">The sequence shown here is derived from an EMBL/GenBank/DDBJ whole genome shotgun (WGS) entry which is preliminary data.</text>
</comment>
<dbReference type="PANTHER" id="PTHR13293">
    <property type="entry name" value="AKIRIN-RELATED"/>
    <property type="match status" value="1"/>
</dbReference>
<protein>
    <recommendedName>
        <fullName evidence="10">Akirin-2</fullName>
    </recommendedName>
</protein>
<dbReference type="Proteomes" id="UP001369086">
    <property type="component" value="Unassembled WGS sequence"/>
</dbReference>
<gene>
    <name evidence="12" type="ORF">HHUSO_G7137</name>
</gene>
<comment type="similarity">
    <text evidence="2">Belongs to the akirin family.</text>
</comment>